<comment type="caution">
    <text evidence="4">The sequence shown here is derived from an EMBL/GenBank/DDBJ whole genome shotgun (WGS) entry which is preliminary data.</text>
</comment>
<protein>
    <submittedName>
        <fullName evidence="4">Fibronectin type III domain</fullName>
    </submittedName>
</protein>
<feature type="signal peptide" evidence="2">
    <location>
        <begin position="1"/>
        <end position="17"/>
    </location>
</feature>
<feature type="domain" description="Fibronectin type-III" evidence="3">
    <location>
        <begin position="1002"/>
        <end position="1107"/>
    </location>
</feature>
<reference evidence="4 5" key="1">
    <citation type="journal article" date="2024" name="BMC Genomics">
        <title>De novo assembly and annotation of Popillia japonica's genome with initial clues to its potential as an invasive pest.</title>
        <authorList>
            <person name="Cucini C."/>
            <person name="Boschi S."/>
            <person name="Funari R."/>
            <person name="Cardaioli E."/>
            <person name="Iannotti N."/>
            <person name="Marturano G."/>
            <person name="Paoli F."/>
            <person name="Bruttini M."/>
            <person name="Carapelli A."/>
            <person name="Frati F."/>
            <person name="Nardi F."/>
        </authorList>
    </citation>
    <scope>NUCLEOTIDE SEQUENCE [LARGE SCALE GENOMIC DNA]</scope>
    <source>
        <strain evidence="4">DMR45628</strain>
    </source>
</reference>
<keyword evidence="2" id="KW-0732">Signal</keyword>
<keyword evidence="1" id="KW-0677">Repeat</keyword>
<dbReference type="InterPro" id="IPR050991">
    <property type="entry name" value="ECM_Regulatory_Proteins"/>
</dbReference>
<dbReference type="InterPro" id="IPR036116">
    <property type="entry name" value="FN3_sf"/>
</dbReference>
<dbReference type="SMART" id="SM00060">
    <property type="entry name" value="FN3"/>
    <property type="match status" value="5"/>
</dbReference>
<dbReference type="InterPro" id="IPR003961">
    <property type="entry name" value="FN3_dom"/>
</dbReference>
<evidence type="ECO:0000259" key="3">
    <source>
        <dbReference type="PROSITE" id="PS50853"/>
    </source>
</evidence>
<dbReference type="PANTHER" id="PTHR46708">
    <property type="entry name" value="TENASCIN"/>
    <property type="match status" value="1"/>
</dbReference>
<accession>A0AAW1K2J3</accession>
<evidence type="ECO:0000313" key="4">
    <source>
        <dbReference type="EMBL" id="KAK9711970.1"/>
    </source>
</evidence>
<dbReference type="AlphaFoldDB" id="A0AAW1K2J3"/>
<keyword evidence="5" id="KW-1185">Reference proteome</keyword>
<dbReference type="EMBL" id="JASPKY010000270">
    <property type="protein sequence ID" value="KAK9711970.1"/>
    <property type="molecule type" value="Genomic_DNA"/>
</dbReference>
<dbReference type="InterPro" id="IPR013783">
    <property type="entry name" value="Ig-like_fold"/>
</dbReference>
<feature type="domain" description="Fibronectin type-III" evidence="3">
    <location>
        <begin position="560"/>
        <end position="656"/>
    </location>
</feature>
<feature type="chain" id="PRO_5043564858" evidence="2">
    <location>
        <begin position="18"/>
        <end position="1225"/>
    </location>
</feature>
<dbReference type="Gene3D" id="2.60.40.10">
    <property type="entry name" value="Immunoglobulins"/>
    <property type="match status" value="2"/>
</dbReference>
<evidence type="ECO:0000313" key="5">
    <source>
        <dbReference type="Proteomes" id="UP001458880"/>
    </source>
</evidence>
<evidence type="ECO:0000256" key="2">
    <source>
        <dbReference type="SAM" id="SignalP"/>
    </source>
</evidence>
<dbReference type="Pfam" id="PF00041">
    <property type="entry name" value="fn3"/>
    <property type="match status" value="1"/>
</dbReference>
<dbReference type="PANTHER" id="PTHR46708:SF2">
    <property type="entry name" value="FIBRONECTIN TYPE-III DOMAIN-CONTAINING PROTEIN"/>
    <property type="match status" value="1"/>
</dbReference>
<dbReference type="Proteomes" id="UP001458880">
    <property type="component" value="Unassembled WGS sequence"/>
</dbReference>
<dbReference type="CDD" id="cd00063">
    <property type="entry name" value="FN3"/>
    <property type="match status" value="2"/>
</dbReference>
<sequence>MRVTLIILAFIIGGISTNQIEPPKLTIVATSAGIHVSWTPVIIIPNCFIMYQVIHRIQGVEQSNRYTDGTYMVFPFTSCVEHTFILEPICRTGADTTDSVTETIITGISDDLQVENLDFTRDGNSLSATWSRPEDAVVCKDVEYHLSLSISDRFHTEISTQLNSHIFEVEAIPPCAFVILTVTPVDDRGSGASKAAYFVAETAANVGGIQDLRIDNGRIEWMESQDNAYCKVIYMVTIKSNSGNQEEFSTRDRFLQADFVPCEEYTVTVTSIVDDTAVNTLRINYIATASNIGQVENLQITEINDEIAVSWSPLVIGICDVQYKLRYHIDGVLEGTVVLSDTTYDFPTYHCAENLVVLQAIIDETTGETIEATITSSSAKPGQVENIVANLDDNSFLVHWEPVVVGRCAIEYQIEHITQEGQSASWIQLPLVYMNRIPCSHNEVRISAIAGSLIGPPSSIFVDIDINDLPRVEGLTVAEVEAGLLVSWAPILKGLCNVVYSISNFDGENSLKYETELTSYTISKTNCANNTVTVFGIERNSQVISPSNYYVVEVDIDLSEVTNLKVDQISDGALQINWDKPTYTGNCVLEYLVSIRFDDEQHTFEARTSDTNLEAVIDIKPCSKFEVSVTPISPKGRKGLTLTEKNTANLFRVNPVTNLVKHQGTLTWERPQEAGVCELSYRVTVIDENETIIKESHVKVVDVLTKSVSETNAVEGIGTPRFIEEITSIEYEINNSELKLSWTAAVAGDCLVIYDIIHVIDNEPILSVTIENSVVLEAVACSTNNITITPVLQQDMVIGNPFKTSIFVGLDALGAVEDIAVENNLLIWWAPPHHSGNCPLIYVVDIFDSTGLLIESVVTKEIYVEWRFSPCANYLLRITPHYDDMVGVPTVVRFNALEVVHDAPKHVRTIPSLFSADIKLEATPFAENSCPLKELRIICDESFGSEAHIDAIIPIEDNVERIFEIKLTELTQDTFYKCKAQWIGGQESELSEIFEFLTVEITPLFLEIGDVTSNEITISWEIPRGGVGSVISHFKVEVTTVGPNHFLPESCDVKRNFAENFTLPRSQETFTLTDALPNFRYQFSLIIVYTLGFEIRTQMIIVNTLPGAPGPIIDLTSRFEMEDCARYVGSGFFRWTLPCDINGALNGFIVDLNIFYDVTGTSRSDTVATVLHPNDNQYIFSVQIPVLNPFFNYSISIITDAAFRAIAPDELRAVPPKAYTYCPSG</sequence>
<organism evidence="4 5">
    <name type="scientific">Popillia japonica</name>
    <name type="common">Japanese beetle</name>
    <dbReference type="NCBI Taxonomy" id="7064"/>
    <lineage>
        <taxon>Eukaryota</taxon>
        <taxon>Metazoa</taxon>
        <taxon>Ecdysozoa</taxon>
        <taxon>Arthropoda</taxon>
        <taxon>Hexapoda</taxon>
        <taxon>Insecta</taxon>
        <taxon>Pterygota</taxon>
        <taxon>Neoptera</taxon>
        <taxon>Endopterygota</taxon>
        <taxon>Coleoptera</taxon>
        <taxon>Polyphaga</taxon>
        <taxon>Scarabaeiformia</taxon>
        <taxon>Scarabaeidae</taxon>
        <taxon>Rutelinae</taxon>
        <taxon>Popillia</taxon>
    </lineage>
</organism>
<proteinExistence type="predicted"/>
<gene>
    <name evidence="4" type="ORF">QE152_g25187</name>
</gene>
<dbReference type="SUPFAM" id="SSF49265">
    <property type="entry name" value="Fibronectin type III"/>
    <property type="match status" value="2"/>
</dbReference>
<evidence type="ECO:0000256" key="1">
    <source>
        <dbReference type="ARBA" id="ARBA00022737"/>
    </source>
</evidence>
<dbReference type="PROSITE" id="PS50853">
    <property type="entry name" value="FN3"/>
    <property type="match status" value="2"/>
</dbReference>
<name>A0AAW1K2J3_POPJA</name>